<evidence type="ECO:0000256" key="3">
    <source>
        <dbReference type="ARBA" id="ARBA00023004"/>
    </source>
</evidence>
<evidence type="ECO:0000256" key="2">
    <source>
        <dbReference type="ARBA" id="ARBA00022723"/>
    </source>
</evidence>
<dbReference type="InterPro" id="IPR001128">
    <property type="entry name" value="Cyt_P450"/>
</dbReference>
<gene>
    <name evidence="4" type="ORF">RRG08_018857</name>
</gene>
<organism evidence="4 5">
    <name type="scientific">Elysia crispata</name>
    <name type="common">lettuce slug</name>
    <dbReference type="NCBI Taxonomy" id="231223"/>
    <lineage>
        <taxon>Eukaryota</taxon>
        <taxon>Metazoa</taxon>
        <taxon>Spiralia</taxon>
        <taxon>Lophotrochozoa</taxon>
        <taxon>Mollusca</taxon>
        <taxon>Gastropoda</taxon>
        <taxon>Heterobranchia</taxon>
        <taxon>Euthyneura</taxon>
        <taxon>Panpulmonata</taxon>
        <taxon>Sacoglossa</taxon>
        <taxon>Placobranchoidea</taxon>
        <taxon>Plakobranchidae</taxon>
        <taxon>Elysia</taxon>
    </lineage>
</organism>
<dbReference type="GO" id="GO:0005506">
    <property type="term" value="F:iron ion binding"/>
    <property type="evidence" value="ECO:0007669"/>
    <property type="project" value="InterPro"/>
</dbReference>
<evidence type="ECO:0000313" key="4">
    <source>
        <dbReference type="EMBL" id="KAK3800247.1"/>
    </source>
</evidence>
<comment type="caution">
    <text evidence="4">The sequence shown here is derived from an EMBL/GenBank/DDBJ whole genome shotgun (WGS) entry which is preliminary data.</text>
</comment>
<dbReference type="GO" id="GO:0020037">
    <property type="term" value="F:heme binding"/>
    <property type="evidence" value="ECO:0007669"/>
    <property type="project" value="InterPro"/>
</dbReference>
<dbReference type="GO" id="GO:0006082">
    <property type="term" value="P:organic acid metabolic process"/>
    <property type="evidence" value="ECO:0007669"/>
    <property type="project" value="TreeGrafter"/>
</dbReference>
<protein>
    <recommendedName>
        <fullName evidence="6">Cytochrome P450</fullName>
    </recommendedName>
</protein>
<dbReference type="InterPro" id="IPR036396">
    <property type="entry name" value="Cyt_P450_sf"/>
</dbReference>
<keyword evidence="3" id="KW-0408">Iron</keyword>
<dbReference type="GO" id="GO:0006805">
    <property type="term" value="P:xenobiotic metabolic process"/>
    <property type="evidence" value="ECO:0007669"/>
    <property type="project" value="TreeGrafter"/>
</dbReference>
<evidence type="ECO:0000256" key="1">
    <source>
        <dbReference type="ARBA" id="ARBA00010617"/>
    </source>
</evidence>
<dbReference type="EMBL" id="JAWDGP010000471">
    <property type="protein sequence ID" value="KAK3800247.1"/>
    <property type="molecule type" value="Genomic_DNA"/>
</dbReference>
<dbReference type="AlphaFoldDB" id="A0AAE1B7S5"/>
<dbReference type="GO" id="GO:0005737">
    <property type="term" value="C:cytoplasm"/>
    <property type="evidence" value="ECO:0007669"/>
    <property type="project" value="TreeGrafter"/>
</dbReference>
<proteinExistence type="inferred from homology"/>
<reference evidence="4" key="1">
    <citation type="journal article" date="2023" name="G3 (Bethesda)">
        <title>A reference genome for the long-term kleptoplast-retaining sea slug Elysia crispata morphotype clarki.</title>
        <authorList>
            <person name="Eastman K.E."/>
            <person name="Pendleton A.L."/>
            <person name="Shaikh M.A."/>
            <person name="Suttiyut T."/>
            <person name="Ogas R."/>
            <person name="Tomko P."/>
            <person name="Gavelis G."/>
            <person name="Widhalm J.R."/>
            <person name="Wisecaver J.H."/>
        </authorList>
    </citation>
    <scope>NUCLEOTIDE SEQUENCE</scope>
    <source>
        <strain evidence="4">ECLA1</strain>
    </source>
</reference>
<dbReference type="Proteomes" id="UP001283361">
    <property type="component" value="Unassembled WGS sequence"/>
</dbReference>
<comment type="similarity">
    <text evidence="1">Belongs to the cytochrome P450 family.</text>
</comment>
<dbReference type="PANTHER" id="PTHR24300">
    <property type="entry name" value="CYTOCHROME P450 508A4-RELATED"/>
    <property type="match status" value="1"/>
</dbReference>
<dbReference type="Pfam" id="PF00067">
    <property type="entry name" value="p450"/>
    <property type="match status" value="3"/>
</dbReference>
<keyword evidence="5" id="KW-1185">Reference proteome</keyword>
<dbReference type="PANTHER" id="PTHR24300:SF375">
    <property type="entry name" value="CYTOCHROME P450 FAMILY"/>
    <property type="match status" value="1"/>
</dbReference>
<sequence>MLYDLLVAMCTPWALSGVFGRRKPWTALIPRHNWKEQRAITKSVLREFGMGKSLMADKIATELQIFTERQRNLEGKAIHLPSISSPTACNIVCSITFGNRFDYDDEYCKRMMKNSDAYLDKAPLIWVCNATTFFKKLPDDLSGTKEYEACIKDLNENFYEANLVPLIKSFIVAGTETTSMTLNWCVLYCLHHPEIQEKVFDEIKTHVGTARPPYESVWENPDQFNPERFLDASGNLLKWNKLIPSEIGRHISVGEAMARVELDLFLAFMFQRFQFELEDSAKELSSFTGGLVLDVSPEGEKSLLCECLVQLRTTVHMLDSCANENFKASSAQQLHQANC</sequence>
<dbReference type="Gene3D" id="1.10.630.10">
    <property type="entry name" value="Cytochrome P450"/>
    <property type="match status" value="3"/>
</dbReference>
<dbReference type="SUPFAM" id="SSF48264">
    <property type="entry name" value="Cytochrome P450"/>
    <property type="match status" value="1"/>
</dbReference>
<dbReference type="GO" id="GO:0016712">
    <property type="term" value="F:oxidoreductase activity, acting on paired donors, with incorporation or reduction of molecular oxygen, reduced flavin or flavoprotein as one donor, and incorporation of one atom of oxygen"/>
    <property type="evidence" value="ECO:0007669"/>
    <property type="project" value="TreeGrafter"/>
</dbReference>
<name>A0AAE1B7S5_9GAST</name>
<dbReference type="InterPro" id="IPR050182">
    <property type="entry name" value="Cytochrome_P450_fam2"/>
</dbReference>
<evidence type="ECO:0000313" key="5">
    <source>
        <dbReference type="Proteomes" id="UP001283361"/>
    </source>
</evidence>
<evidence type="ECO:0008006" key="6">
    <source>
        <dbReference type="Google" id="ProtNLM"/>
    </source>
</evidence>
<keyword evidence="2" id="KW-0479">Metal-binding</keyword>
<accession>A0AAE1B7S5</accession>